<gene>
    <name evidence="1" type="ORF">OV287_34970</name>
</gene>
<protein>
    <submittedName>
        <fullName evidence="1">Uncharacterized protein</fullName>
    </submittedName>
</protein>
<evidence type="ECO:0000313" key="2">
    <source>
        <dbReference type="Proteomes" id="UP001207654"/>
    </source>
</evidence>
<dbReference type="RefSeq" id="WP_267538378.1">
    <property type="nucleotide sequence ID" value="NZ_JAPNKA010000001.1"/>
</dbReference>
<dbReference type="Proteomes" id="UP001207654">
    <property type="component" value="Unassembled WGS sequence"/>
</dbReference>
<organism evidence="1 2">
    <name type="scientific">Archangium lansingense</name>
    <dbReference type="NCBI Taxonomy" id="2995310"/>
    <lineage>
        <taxon>Bacteria</taxon>
        <taxon>Pseudomonadati</taxon>
        <taxon>Myxococcota</taxon>
        <taxon>Myxococcia</taxon>
        <taxon>Myxococcales</taxon>
        <taxon>Cystobacterineae</taxon>
        <taxon>Archangiaceae</taxon>
        <taxon>Archangium</taxon>
    </lineage>
</organism>
<sequence length="215" mass="24216">MTVRKEAVPVLRQRFTQLAGSYPQAMRLRLFHLLAGTERDESLDPQELDQLEAISVLPTWKEDSFTRPFLESRRGLKEMAVPGSGGAAFAIAERALGHRGVSLLLRRAAATRERLSEDERRRMGRMLWRIGSQLTEQSSLLEHTMVASGAGSLLHGRNQREAFAREDEMHAAVMTSLRAALDRWPLRSLSEQLLESRARSEVTWLRAFVGKGALP</sequence>
<dbReference type="EMBL" id="JAPNKA010000001">
    <property type="protein sequence ID" value="MCY1079674.1"/>
    <property type="molecule type" value="Genomic_DNA"/>
</dbReference>
<comment type="caution">
    <text evidence="1">The sequence shown here is derived from an EMBL/GenBank/DDBJ whole genome shotgun (WGS) entry which is preliminary data.</text>
</comment>
<reference evidence="1 2" key="1">
    <citation type="submission" date="2022-11" db="EMBL/GenBank/DDBJ databases">
        <title>Minimal conservation of predation-associated metabolite biosynthetic gene clusters underscores biosynthetic potential of Myxococcota including descriptions for ten novel species: Archangium lansinium sp. nov., Myxococcus landrumus sp. nov., Nannocystis bai.</title>
        <authorList>
            <person name="Ahearne A."/>
            <person name="Stevens C."/>
            <person name="Phillips K."/>
        </authorList>
    </citation>
    <scope>NUCLEOTIDE SEQUENCE [LARGE SCALE GENOMIC DNA]</scope>
    <source>
        <strain evidence="1 2">MIWBW</strain>
    </source>
</reference>
<proteinExistence type="predicted"/>
<name>A0ABT4AFJ6_9BACT</name>
<evidence type="ECO:0000313" key="1">
    <source>
        <dbReference type="EMBL" id="MCY1079674.1"/>
    </source>
</evidence>
<keyword evidence="2" id="KW-1185">Reference proteome</keyword>
<accession>A0ABT4AFJ6</accession>